<name>A0A0B7F3Q0_THACB</name>
<proteinExistence type="predicted"/>
<evidence type="ECO:0000313" key="2">
    <source>
        <dbReference type="Proteomes" id="UP000059188"/>
    </source>
</evidence>
<gene>
    <name evidence="1" type="ORF">RSOLAG1IB_05886</name>
</gene>
<dbReference type="OrthoDB" id="3176171at2759"/>
<reference evidence="1 2" key="1">
    <citation type="submission" date="2014-11" db="EMBL/GenBank/DDBJ databases">
        <authorList>
            <person name="Wibberg Daniel"/>
        </authorList>
    </citation>
    <scope>NUCLEOTIDE SEQUENCE [LARGE SCALE GENOMIC DNA]</scope>
    <source>
        <strain evidence="1">Rhizoctonia solani AG1-IB 7/3/14</strain>
    </source>
</reference>
<dbReference type="STRING" id="1108050.A0A0B7F3Q0"/>
<protein>
    <submittedName>
        <fullName evidence="1">Uncharacterized protein</fullName>
    </submittedName>
</protein>
<dbReference type="EMBL" id="LN679109">
    <property type="protein sequence ID" value="CEL52681.1"/>
    <property type="molecule type" value="Genomic_DNA"/>
</dbReference>
<dbReference type="AlphaFoldDB" id="A0A0B7F3Q0"/>
<sequence length="306" mass="34277">MLNMVQKLEAHACAEGMFLYALNVKRVLMPRKPVFDVEATRHSKTVIIAHVSPHLADASHSNNTLTYVAPFRVTTTSQPTVSSEGSPATWLNEDFRTWVSKTSSKIDPGKLAPFESGKQMCELEESMFVQRCLDSQKDGMDKPLTETGAKAFYDKLWGLVVEAKQNSRPEELRTLTYNPPSMWSHFQVRDYIEKELSAVDLDRLMPTMVPNPRRGKNFINDMGEAEFILALTSSNKDGENVSVEDAKALHTKLWKIENDTWNASRTETLAQRNPNGGTGAYDTFDEGQLSDPAIYALVYGNQPPPS</sequence>
<dbReference type="Proteomes" id="UP000059188">
    <property type="component" value="Unassembled WGS sequence"/>
</dbReference>
<organism evidence="1 2">
    <name type="scientific">Thanatephorus cucumeris (strain AG1-IB / isolate 7/3/14)</name>
    <name type="common">Lettuce bottom rot fungus</name>
    <name type="synonym">Rhizoctonia solani</name>
    <dbReference type="NCBI Taxonomy" id="1108050"/>
    <lineage>
        <taxon>Eukaryota</taxon>
        <taxon>Fungi</taxon>
        <taxon>Dikarya</taxon>
        <taxon>Basidiomycota</taxon>
        <taxon>Agaricomycotina</taxon>
        <taxon>Agaricomycetes</taxon>
        <taxon>Cantharellales</taxon>
        <taxon>Ceratobasidiaceae</taxon>
        <taxon>Rhizoctonia</taxon>
        <taxon>Rhizoctonia solani AG-1</taxon>
    </lineage>
</organism>
<accession>A0A0B7F3Q0</accession>
<evidence type="ECO:0000313" key="1">
    <source>
        <dbReference type="EMBL" id="CEL52681.1"/>
    </source>
</evidence>
<keyword evidence="2" id="KW-1185">Reference proteome</keyword>